<dbReference type="OrthoDB" id="6264699at2759"/>
<dbReference type="PANTHER" id="PTHR16275">
    <property type="entry name" value="COILED-COIL DOMAIN-CONTAINING PROTEIN 40"/>
    <property type="match status" value="1"/>
</dbReference>
<gene>
    <name evidence="1" type="ORF">PXEA_LOCUS12599</name>
</gene>
<proteinExistence type="predicted"/>
<dbReference type="AlphaFoldDB" id="A0A3S4ZT64"/>
<protein>
    <submittedName>
        <fullName evidence="1">Uncharacterized protein</fullName>
    </submittedName>
</protein>
<comment type="caution">
    <text evidence="1">The sequence shown here is derived from an EMBL/GenBank/DDBJ whole genome shotgun (WGS) entry which is preliminary data.</text>
</comment>
<keyword evidence="2" id="KW-1185">Reference proteome</keyword>
<evidence type="ECO:0000313" key="1">
    <source>
        <dbReference type="EMBL" id="VEL19159.1"/>
    </source>
</evidence>
<evidence type="ECO:0000313" key="2">
    <source>
        <dbReference type="Proteomes" id="UP000784294"/>
    </source>
</evidence>
<dbReference type="GO" id="GO:0005737">
    <property type="term" value="C:cytoplasm"/>
    <property type="evidence" value="ECO:0007669"/>
    <property type="project" value="TreeGrafter"/>
</dbReference>
<organism evidence="1 2">
    <name type="scientific">Protopolystoma xenopodis</name>
    <dbReference type="NCBI Taxonomy" id="117903"/>
    <lineage>
        <taxon>Eukaryota</taxon>
        <taxon>Metazoa</taxon>
        <taxon>Spiralia</taxon>
        <taxon>Lophotrochozoa</taxon>
        <taxon>Platyhelminthes</taxon>
        <taxon>Monogenea</taxon>
        <taxon>Polyopisthocotylea</taxon>
        <taxon>Polystomatidea</taxon>
        <taxon>Polystomatidae</taxon>
        <taxon>Protopolystoma</taxon>
    </lineage>
</organism>
<name>A0A3S4ZT64_9PLAT</name>
<dbReference type="GO" id="GO:0035082">
    <property type="term" value="P:axoneme assembly"/>
    <property type="evidence" value="ECO:0007669"/>
    <property type="project" value="InterPro"/>
</dbReference>
<dbReference type="Proteomes" id="UP000784294">
    <property type="component" value="Unassembled WGS sequence"/>
</dbReference>
<reference evidence="1" key="1">
    <citation type="submission" date="2018-11" db="EMBL/GenBank/DDBJ databases">
        <authorList>
            <consortium name="Pathogen Informatics"/>
        </authorList>
    </citation>
    <scope>NUCLEOTIDE SEQUENCE</scope>
</reference>
<dbReference type="EMBL" id="CAAALY010040365">
    <property type="protein sequence ID" value="VEL19159.1"/>
    <property type="molecule type" value="Genomic_DNA"/>
</dbReference>
<dbReference type="InterPro" id="IPR037386">
    <property type="entry name" value="CCDC40"/>
</dbReference>
<accession>A0A3S4ZT64</accession>
<sequence>MYIRQIMLWEKKVQLCLETKQAVDSDVGQSEIKAMRSEIHRMEVRKTQLLRQQEQLIQALEKAVSRLF</sequence>
<dbReference type="PANTHER" id="PTHR16275:SF8">
    <property type="entry name" value="COILED-COIL DOMAIN-CONTAINING PROTEIN 40"/>
    <property type="match status" value="1"/>
</dbReference>